<evidence type="ECO:0000313" key="2">
    <source>
        <dbReference type="EMBL" id="CAL1163731.1"/>
    </source>
</evidence>
<reference evidence="1" key="1">
    <citation type="submission" date="2022-10" db="EMBL/GenBank/DDBJ databases">
        <authorList>
            <person name="Chen Y."/>
            <person name="Dougan E. K."/>
            <person name="Chan C."/>
            <person name="Rhodes N."/>
            <person name="Thang M."/>
        </authorList>
    </citation>
    <scope>NUCLEOTIDE SEQUENCE</scope>
</reference>
<dbReference type="EMBL" id="CAMXCT010004780">
    <property type="protein sequence ID" value="CAI4010356.1"/>
    <property type="molecule type" value="Genomic_DNA"/>
</dbReference>
<protein>
    <submittedName>
        <fullName evidence="1">Uncharacterized protein</fullName>
    </submittedName>
</protein>
<comment type="caution">
    <text evidence="1">The sequence shown here is derived from an EMBL/GenBank/DDBJ whole genome shotgun (WGS) entry which is preliminary data.</text>
</comment>
<proteinExistence type="predicted"/>
<evidence type="ECO:0000313" key="3">
    <source>
        <dbReference type="Proteomes" id="UP001152797"/>
    </source>
</evidence>
<dbReference type="AlphaFoldDB" id="A0A9P1DHM5"/>
<evidence type="ECO:0000313" key="1">
    <source>
        <dbReference type="EMBL" id="CAI4010356.1"/>
    </source>
</evidence>
<sequence length="500" mass="55244">MCSEFCLCSAFAETRPSQQMLCQHGPGSRTKPLLLRRRPKAKRTRRPKPRHLQTVLQVKPQKGHVPREAIQNLTCVACAVFSWAKDALTHLPDISKFASRQEALLKSIGQATSAVKQCEGSAFKAPLNKLSVAHKLCSAIFSAVKAENKSNDADHSEQNAPVVDSSGTEETAYLGLIDYKSLPSESEFDILAGSDKFDLEMEMGLAQGHKKFSQYIATRGQEFADPMTTTPLQRLKDWVHWLREFECTHCGLAASETGEQPVDAIQPAPPRSDCEGGSSKLTIPLDYKCLPSEAEIDDLGAVGKIDWVEEIRQAKLHPNFPAYISNYSAEAAEGFEFGSPDGDQAEDLKDWVRFLRQLEAGQPIHPPADREKLMTTEKVDLPEAAGFAPDAIPASSAAPLANSAEKSDDNDPKKKVLIDYGCLPSDSEFDAFAADDKIDFHEEIDRAKAHPRFPQYIECLDLQGVEDMFGSPEGDPVDDLKGWVSWLRESTTGQEWIPDR</sequence>
<organism evidence="1">
    <name type="scientific">Cladocopium goreaui</name>
    <dbReference type="NCBI Taxonomy" id="2562237"/>
    <lineage>
        <taxon>Eukaryota</taxon>
        <taxon>Sar</taxon>
        <taxon>Alveolata</taxon>
        <taxon>Dinophyceae</taxon>
        <taxon>Suessiales</taxon>
        <taxon>Symbiodiniaceae</taxon>
        <taxon>Cladocopium</taxon>
    </lineage>
</organism>
<reference evidence="2" key="2">
    <citation type="submission" date="2024-04" db="EMBL/GenBank/DDBJ databases">
        <authorList>
            <person name="Chen Y."/>
            <person name="Shah S."/>
            <person name="Dougan E. K."/>
            <person name="Thang M."/>
            <person name="Chan C."/>
        </authorList>
    </citation>
    <scope>NUCLEOTIDE SEQUENCE [LARGE SCALE GENOMIC DNA]</scope>
</reference>
<dbReference type="EMBL" id="CAMXCT030004780">
    <property type="protein sequence ID" value="CAL4797668.1"/>
    <property type="molecule type" value="Genomic_DNA"/>
</dbReference>
<dbReference type="Proteomes" id="UP001152797">
    <property type="component" value="Unassembled WGS sequence"/>
</dbReference>
<name>A0A9P1DHM5_9DINO</name>
<gene>
    <name evidence="1" type="ORF">C1SCF055_LOCUS35626</name>
</gene>
<keyword evidence="3" id="KW-1185">Reference proteome</keyword>
<dbReference type="EMBL" id="CAMXCT020004780">
    <property type="protein sequence ID" value="CAL1163731.1"/>
    <property type="molecule type" value="Genomic_DNA"/>
</dbReference>
<accession>A0A9P1DHM5</accession>